<feature type="transmembrane region" description="Helical" evidence="1">
    <location>
        <begin position="155"/>
        <end position="172"/>
    </location>
</feature>
<feature type="transmembrane region" description="Helical" evidence="1">
    <location>
        <begin position="18"/>
        <end position="37"/>
    </location>
</feature>
<feature type="transmembrane region" description="Helical" evidence="1">
    <location>
        <begin position="208"/>
        <end position="226"/>
    </location>
</feature>
<keyword evidence="1" id="KW-0812">Transmembrane</keyword>
<gene>
    <name evidence="2" type="ORF">H7T88_28230</name>
</gene>
<organism evidence="2 3">
    <name type="scientific">Paenibacillus cucumis</name>
    <name type="common">ex Kampfer et al. 2016</name>
    <dbReference type="NCBI Taxonomy" id="1776858"/>
    <lineage>
        <taxon>Bacteria</taxon>
        <taxon>Bacillati</taxon>
        <taxon>Bacillota</taxon>
        <taxon>Bacilli</taxon>
        <taxon>Bacillales</taxon>
        <taxon>Paenibacillaceae</taxon>
        <taxon>Paenibacillus</taxon>
    </lineage>
</organism>
<name>A0ABS7KSI3_9BACL</name>
<reference evidence="2 3" key="1">
    <citation type="submission" date="2020-08" db="EMBL/GenBank/DDBJ databases">
        <title>Fungal Genomes of the International Space Station.</title>
        <authorList>
            <person name="Seuylemezian A."/>
            <person name="Singh N.K."/>
            <person name="Wood J."/>
            <person name="Venkateswaran K."/>
        </authorList>
    </citation>
    <scope>NUCLEOTIDE SEQUENCE [LARGE SCALE GENOMIC DNA]</scope>
    <source>
        <strain evidence="2 3">S/N-304-OC-R4</strain>
    </source>
</reference>
<keyword evidence="1" id="KW-1133">Transmembrane helix</keyword>
<evidence type="ECO:0000313" key="3">
    <source>
        <dbReference type="Proteomes" id="UP000706031"/>
    </source>
</evidence>
<keyword evidence="3" id="KW-1185">Reference proteome</keyword>
<dbReference type="EMBL" id="JACLIC010000061">
    <property type="protein sequence ID" value="MBY0207123.1"/>
    <property type="molecule type" value="Genomic_DNA"/>
</dbReference>
<evidence type="ECO:0000256" key="1">
    <source>
        <dbReference type="SAM" id="Phobius"/>
    </source>
</evidence>
<evidence type="ECO:0000313" key="2">
    <source>
        <dbReference type="EMBL" id="MBY0207123.1"/>
    </source>
</evidence>
<accession>A0ABS7KSI3</accession>
<keyword evidence="1" id="KW-0472">Membrane</keyword>
<dbReference type="RefSeq" id="WP_221791714.1">
    <property type="nucleotide sequence ID" value="NZ_JACLIC010000061.1"/>
</dbReference>
<proteinExistence type="predicted"/>
<protein>
    <recommendedName>
        <fullName evidence="4">ABC transporter permease</fullName>
    </recommendedName>
</protein>
<feature type="transmembrane region" description="Helical" evidence="1">
    <location>
        <begin position="83"/>
        <end position="110"/>
    </location>
</feature>
<evidence type="ECO:0008006" key="4">
    <source>
        <dbReference type="Google" id="ProtNLM"/>
    </source>
</evidence>
<sequence length="236" mass="27524">MLHILFYYHRYYQRSYRYVAPLTLYLIAVFFLYGVVPNPVMDSYAITSTFLFFVSAWFCYGFIDIEDETQQIITFLHSRKLTLLYALKLLYIWLFTLPISTFAIIYPIIFDKFDYTPSFQQALIAFSCHQLSALLGISIAVWFNQKLFRTTRLSFFGLCTILSISLGGQGIIDQTTPIISWIIPPYRIILFILSDDNKTNNVLTPIEIASPVIYITILILSFLLVMKNRKFENSNK</sequence>
<feature type="transmembrane region" description="Helical" evidence="1">
    <location>
        <begin position="43"/>
        <end position="63"/>
    </location>
</feature>
<dbReference type="Proteomes" id="UP000706031">
    <property type="component" value="Unassembled WGS sequence"/>
</dbReference>
<comment type="caution">
    <text evidence="2">The sequence shown here is derived from an EMBL/GenBank/DDBJ whole genome shotgun (WGS) entry which is preliminary data.</text>
</comment>
<feature type="transmembrane region" description="Helical" evidence="1">
    <location>
        <begin position="122"/>
        <end position="143"/>
    </location>
</feature>